<dbReference type="AlphaFoldDB" id="A0A9X4H2U2"/>
<protein>
    <submittedName>
        <fullName evidence="1">Uncharacterized protein</fullName>
    </submittedName>
</protein>
<dbReference type="Proteomes" id="UP001154312">
    <property type="component" value="Unassembled WGS sequence"/>
</dbReference>
<sequence length="103" mass="12036">MIERVNLYVDKDDWKVLGEISRLLDKNRSEVVRDVISLFLANLKASFGDELKITRENLSGFYQAMLAVGKKDIVKENTSEEIKLTEQYQTTKNKNKKKKNKRK</sequence>
<evidence type="ECO:0000313" key="2">
    <source>
        <dbReference type="Proteomes" id="UP001154312"/>
    </source>
</evidence>
<dbReference type="EMBL" id="JAKOAV010000025">
    <property type="protein sequence ID" value="MDF9409156.1"/>
    <property type="molecule type" value="Genomic_DNA"/>
</dbReference>
<evidence type="ECO:0000313" key="1">
    <source>
        <dbReference type="EMBL" id="MDF9409156.1"/>
    </source>
</evidence>
<keyword evidence="2" id="KW-1185">Reference proteome</keyword>
<name>A0A9X4H2U2_9FIRM</name>
<dbReference type="RefSeq" id="WP_277444601.1">
    <property type="nucleotide sequence ID" value="NZ_JAKOAV010000025.1"/>
</dbReference>
<proteinExistence type="predicted"/>
<comment type="caution">
    <text evidence="1">The sequence shown here is derived from an EMBL/GenBank/DDBJ whole genome shotgun (WGS) entry which is preliminary data.</text>
</comment>
<accession>A0A9X4H2U2</accession>
<organism evidence="1 2">
    <name type="scientific">Pelotomaculum isophthalicicum JI</name>
    <dbReference type="NCBI Taxonomy" id="947010"/>
    <lineage>
        <taxon>Bacteria</taxon>
        <taxon>Bacillati</taxon>
        <taxon>Bacillota</taxon>
        <taxon>Clostridia</taxon>
        <taxon>Eubacteriales</taxon>
        <taxon>Desulfotomaculaceae</taxon>
        <taxon>Pelotomaculum</taxon>
    </lineage>
</organism>
<gene>
    <name evidence="1" type="ORF">L7E55_12450</name>
</gene>
<reference evidence="1" key="1">
    <citation type="submission" date="2022-02" db="EMBL/GenBank/DDBJ databases">
        <authorList>
            <person name="Leng L."/>
        </authorList>
    </citation>
    <scope>NUCLEOTIDE SEQUENCE</scope>
    <source>
        <strain evidence="1">JI</strain>
    </source>
</reference>